<keyword evidence="3" id="KW-1185">Reference proteome</keyword>
<proteinExistence type="predicted"/>
<sequence>MRNWLKSLAVVAAVVAIPGLVSADVDTVTGAWAVKGKVEGYPVQVRCEFERQGEGLAGLCRDGDASGEAHVLTESGVKGDHVSWTYHRRFLFKTYRAQYDGVVNGASMTGTISVAGYTGPFTATRQ</sequence>
<dbReference type="AlphaFoldDB" id="A0A975FZH9"/>
<dbReference type="EMBL" id="CP073078">
    <property type="protein sequence ID" value="QUD87191.1"/>
    <property type="molecule type" value="Genomic_DNA"/>
</dbReference>
<dbReference type="RefSeq" id="WP_211937243.1">
    <property type="nucleotide sequence ID" value="NZ_CP073078.1"/>
</dbReference>
<evidence type="ECO:0000256" key="1">
    <source>
        <dbReference type="SAM" id="SignalP"/>
    </source>
</evidence>
<dbReference type="Proteomes" id="UP000676409">
    <property type="component" value="Chromosome"/>
</dbReference>
<evidence type="ECO:0000313" key="3">
    <source>
        <dbReference type="Proteomes" id="UP000676409"/>
    </source>
</evidence>
<reference evidence="2" key="1">
    <citation type="submission" date="2021-04" db="EMBL/GenBank/DDBJ databases">
        <title>The complete genome sequence of Caulobacter sp. S6.</title>
        <authorList>
            <person name="Tang Y."/>
            <person name="Ouyang W."/>
            <person name="Liu Q."/>
            <person name="Huang B."/>
            <person name="Guo Z."/>
            <person name="Lei P."/>
        </authorList>
    </citation>
    <scope>NUCLEOTIDE SEQUENCE</scope>
    <source>
        <strain evidence="2">S6</strain>
    </source>
</reference>
<dbReference type="KEGG" id="caul:KCG34_19355"/>
<feature type="signal peptide" evidence="1">
    <location>
        <begin position="1"/>
        <end position="23"/>
    </location>
</feature>
<keyword evidence="1" id="KW-0732">Signal</keyword>
<evidence type="ECO:0000313" key="2">
    <source>
        <dbReference type="EMBL" id="QUD87191.1"/>
    </source>
</evidence>
<gene>
    <name evidence="2" type="ORF">KCG34_19355</name>
</gene>
<name>A0A975FZH9_9CAUL</name>
<protein>
    <recommendedName>
        <fullName evidence="4">DUF2147 domain-containing protein</fullName>
    </recommendedName>
</protein>
<feature type="chain" id="PRO_5037892097" description="DUF2147 domain-containing protein" evidence="1">
    <location>
        <begin position="24"/>
        <end position="126"/>
    </location>
</feature>
<evidence type="ECO:0008006" key="4">
    <source>
        <dbReference type="Google" id="ProtNLM"/>
    </source>
</evidence>
<organism evidence="2 3">
    <name type="scientific">Phenylobacterium montanum</name>
    <dbReference type="NCBI Taxonomy" id="2823693"/>
    <lineage>
        <taxon>Bacteria</taxon>
        <taxon>Pseudomonadati</taxon>
        <taxon>Pseudomonadota</taxon>
        <taxon>Alphaproteobacteria</taxon>
        <taxon>Caulobacterales</taxon>
        <taxon>Caulobacteraceae</taxon>
        <taxon>Phenylobacterium</taxon>
    </lineage>
</organism>
<accession>A0A975FZH9</accession>